<dbReference type="RefSeq" id="WP_003332889.1">
    <property type="nucleotide sequence ID" value="NZ_JJRY01000029.1"/>
</dbReference>
<dbReference type="EC" id="1.8.5.3" evidence="10"/>
<dbReference type="GO" id="GO:0030151">
    <property type="term" value="F:molybdenum ion binding"/>
    <property type="evidence" value="ECO:0007669"/>
    <property type="project" value="InterPro"/>
</dbReference>
<dbReference type="Gene3D" id="3.40.50.740">
    <property type="match status" value="1"/>
</dbReference>
<dbReference type="InterPro" id="IPR006657">
    <property type="entry name" value="MoPterin_dinucl-bd_dom"/>
</dbReference>
<dbReference type="FunFam" id="3.40.228.10:FF:000004">
    <property type="entry name" value="Dimethyl sulfoxide reductase subunit A"/>
    <property type="match status" value="1"/>
</dbReference>
<dbReference type="GO" id="GO:0009389">
    <property type="term" value="F:dimethyl sulfoxide reductase activity"/>
    <property type="evidence" value="ECO:0007669"/>
    <property type="project" value="InterPro"/>
</dbReference>
<evidence type="ECO:0000256" key="5">
    <source>
        <dbReference type="ARBA" id="ARBA00023002"/>
    </source>
</evidence>
<keyword evidence="5 10" id="KW-0560">Oxidoreductase</keyword>
<dbReference type="InterPro" id="IPR019546">
    <property type="entry name" value="TAT_signal_bac_arc"/>
</dbReference>
<dbReference type="InterPro" id="IPR006963">
    <property type="entry name" value="Mopterin_OxRdtase_4Fe-4S_dom"/>
</dbReference>
<dbReference type="Pfam" id="PF04879">
    <property type="entry name" value="Molybdop_Fe4S4"/>
    <property type="match status" value="1"/>
</dbReference>
<comment type="caution">
    <text evidence="10">The sequence shown here is derived from an EMBL/GenBank/DDBJ whole genome shotgun (WGS) entry which is preliminary data.</text>
</comment>
<name>A0A072NF26_SCHAZ</name>
<dbReference type="GO" id="GO:0009061">
    <property type="term" value="P:anaerobic respiration"/>
    <property type="evidence" value="ECO:0007669"/>
    <property type="project" value="TreeGrafter"/>
</dbReference>
<evidence type="ECO:0000259" key="9">
    <source>
        <dbReference type="PROSITE" id="PS51669"/>
    </source>
</evidence>
<dbReference type="Pfam" id="PF10518">
    <property type="entry name" value="TAT_signal"/>
    <property type="match status" value="1"/>
</dbReference>
<evidence type="ECO:0000256" key="2">
    <source>
        <dbReference type="ARBA" id="ARBA00010312"/>
    </source>
</evidence>
<evidence type="ECO:0000256" key="7">
    <source>
        <dbReference type="ARBA" id="ARBA00023014"/>
    </source>
</evidence>
<dbReference type="Pfam" id="PF00384">
    <property type="entry name" value="Molybdopterin"/>
    <property type="match status" value="1"/>
</dbReference>
<dbReference type="SUPFAM" id="SSF53706">
    <property type="entry name" value="Formate dehydrogenase/DMSO reductase, domains 1-3"/>
    <property type="match status" value="1"/>
</dbReference>
<dbReference type="InterPro" id="IPR050612">
    <property type="entry name" value="Prok_Mopterin_Oxidored"/>
</dbReference>
<gene>
    <name evidence="10" type="ORF">M670_04472</name>
</gene>
<protein>
    <submittedName>
        <fullName evidence="10">Anaerobic dimethyl sulfoxide reductase, A subunit, DmsA/YnfE family</fullName>
        <ecNumber evidence="10">1.8.5.3</ecNumber>
    </submittedName>
</protein>
<dbReference type="CDD" id="cd02770">
    <property type="entry name" value="MopB_DmsA-EC"/>
    <property type="match status" value="1"/>
</dbReference>
<dbReference type="Gene3D" id="3.40.50.12440">
    <property type="match status" value="1"/>
</dbReference>
<dbReference type="InterPro" id="IPR009010">
    <property type="entry name" value="Asp_de-COase-like_dom_sf"/>
</dbReference>
<dbReference type="SMART" id="SM00926">
    <property type="entry name" value="Molybdop_Fe4S4"/>
    <property type="match status" value="1"/>
</dbReference>
<feature type="region of interest" description="Disordered" evidence="8">
    <location>
        <begin position="777"/>
        <end position="799"/>
    </location>
</feature>
<dbReference type="Gene3D" id="3.40.228.10">
    <property type="entry name" value="Dimethylsulfoxide Reductase, domain 2"/>
    <property type="match status" value="2"/>
</dbReference>
<dbReference type="CDD" id="cd02794">
    <property type="entry name" value="MopB_CT_DmsA-EC"/>
    <property type="match status" value="1"/>
</dbReference>
<dbReference type="AlphaFoldDB" id="A0A072NF26"/>
<feature type="domain" description="4Fe-4S Mo/W bis-MGD-type" evidence="9">
    <location>
        <begin position="56"/>
        <end position="117"/>
    </location>
</feature>
<dbReference type="OrthoDB" id="9803192at2"/>
<dbReference type="PANTHER" id="PTHR43742:SF3">
    <property type="entry name" value="DIMETHYL SULFOXIDE REDUCTASE DMSA"/>
    <property type="match status" value="1"/>
</dbReference>
<organism evidence="10 11">
    <name type="scientific">Schinkia azotoformans MEV2011</name>
    <dbReference type="NCBI Taxonomy" id="1348973"/>
    <lineage>
        <taxon>Bacteria</taxon>
        <taxon>Bacillati</taxon>
        <taxon>Bacillota</taxon>
        <taxon>Bacilli</taxon>
        <taxon>Bacillales</taxon>
        <taxon>Bacillaceae</taxon>
        <taxon>Calidifontibacillus/Schinkia group</taxon>
        <taxon>Schinkia</taxon>
    </lineage>
</organism>
<keyword evidence="3" id="KW-0479">Metal-binding</keyword>
<evidence type="ECO:0000256" key="6">
    <source>
        <dbReference type="ARBA" id="ARBA00023004"/>
    </source>
</evidence>
<proteinExistence type="inferred from homology"/>
<evidence type="ECO:0000256" key="8">
    <source>
        <dbReference type="SAM" id="MobiDB-lite"/>
    </source>
</evidence>
<dbReference type="GO" id="GO:0030288">
    <property type="term" value="C:outer membrane-bounded periplasmic space"/>
    <property type="evidence" value="ECO:0007669"/>
    <property type="project" value="TreeGrafter"/>
</dbReference>
<dbReference type="PROSITE" id="PS51669">
    <property type="entry name" value="4FE4S_MOW_BIS_MGD"/>
    <property type="match status" value="1"/>
</dbReference>
<evidence type="ECO:0000256" key="4">
    <source>
        <dbReference type="ARBA" id="ARBA00022729"/>
    </source>
</evidence>
<evidence type="ECO:0000313" key="11">
    <source>
        <dbReference type="Proteomes" id="UP000027936"/>
    </source>
</evidence>
<dbReference type="NCBIfam" id="TIGR02166">
    <property type="entry name" value="dmsA_ynfE"/>
    <property type="match status" value="1"/>
</dbReference>
<comment type="cofactor">
    <cofactor evidence="1">
        <name>Mo-bis(molybdopterin guanine dinucleotide)</name>
        <dbReference type="ChEBI" id="CHEBI:60539"/>
    </cofactor>
</comment>
<evidence type="ECO:0000313" key="10">
    <source>
        <dbReference type="EMBL" id="KEF36314.1"/>
    </source>
</evidence>
<dbReference type="PATRIC" id="fig|1348973.3.peg.4344"/>
<dbReference type="PROSITE" id="PS51318">
    <property type="entry name" value="TAT"/>
    <property type="match status" value="1"/>
</dbReference>
<dbReference type="GO" id="GO:0043546">
    <property type="term" value="F:molybdopterin cofactor binding"/>
    <property type="evidence" value="ECO:0007669"/>
    <property type="project" value="InterPro"/>
</dbReference>
<keyword evidence="6" id="KW-0408">Iron</keyword>
<accession>A0A072NF26</accession>
<sequence>MSGQLFDKIIGKSMSRRSFLKWSGAVTAPVVVGGFVGKSQIASKVMAASKENELMNEQILTTCSTINCGGRCLIKAHIKDGVITRLSTDAKEDKFEMPQLRGCIRGRGYRQFVYNPDRLKYPMKRVGKRGEGKFEQISWEEAIDYIANELTRITKQYGPASRYSNYASGHSGSIIGAGNMIQRLFALTGGYLGYYNSYSSAQVTHATNYTYGTTQTGNSLDTLSDSKLIILWGHNPVETRFGLTDYYLRKAKEAGVKIVVIDPRQSDTAVTLADEWIAIAPTTDAAMMDGMMYVIISENLHDQTFLDKYCIGFDEEHMPEGIPTGESLKSYILGDKDGVPKTPEWAEKICKVPADIIRKLAREYATNKPSALMTGWGPQRQAYGEQYVRGGTALAAITGNVGIKGGWASGTGYISLVKTTAVPKGKNPLGDLSIPCFLWTDAVVRGTEMGAKDGVNGLPEGHETLPTSIKAIFNLAGNTLINQHSDCNRTAEILKDESLAELIVVSDVFMTPSAKFADILLPSNTFMERWDIGTTWAPSQHAILSQQCIESMYESKADYEWLTMLAKKLGIEQEFTEGKTQMDWIKWSIEESRKKDPNFPTFEEFQKMGVYQVSLDKSYIAFEDQIKDPANNKFETPSGKIEIFSKDLWDMNDHEEIPAIAKYIPSWEGPQDPLIKKYPLQLIGWHYKRRCHSTFDNNKWLEEAGPQVMWMNKKDAMERNIKDGDKASVFNDRGEVHIPVKLTNRVIPGTVAIPQGAWWAPDKNGIDQRGAINTLTSQRPSPLAKGNPQHTNLVEVKKA</sequence>
<dbReference type="InterPro" id="IPR006656">
    <property type="entry name" value="Mopterin_OxRdtase"/>
</dbReference>
<dbReference type="Gene3D" id="2.40.40.20">
    <property type="match status" value="1"/>
</dbReference>
<evidence type="ECO:0000256" key="3">
    <source>
        <dbReference type="ARBA" id="ARBA00022723"/>
    </source>
</evidence>
<dbReference type="SUPFAM" id="SSF50692">
    <property type="entry name" value="ADC-like"/>
    <property type="match status" value="1"/>
</dbReference>
<dbReference type="PANTHER" id="PTHR43742">
    <property type="entry name" value="TRIMETHYLAMINE-N-OXIDE REDUCTASE"/>
    <property type="match status" value="1"/>
</dbReference>
<dbReference type="GO" id="GO:0051539">
    <property type="term" value="F:4 iron, 4 sulfur cluster binding"/>
    <property type="evidence" value="ECO:0007669"/>
    <property type="project" value="InterPro"/>
</dbReference>
<dbReference type="InterPro" id="IPR011888">
    <property type="entry name" value="Anaer_DMSO_reductase"/>
</dbReference>
<dbReference type="InterPro" id="IPR006311">
    <property type="entry name" value="TAT_signal"/>
</dbReference>
<dbReference type="Pfam" id="PF01568">
    <property type="entry name" value="Molydop_binding"/>
    <property type="match status" value="1"/>
</dbReference>
<keyword evidence="4" id="KW-0732">Signal</keyword>
<comment type="similarity">
    <text evidence="2">Belongs to the prokaryotic molybdopterin-containing oxidoreductase family.</text>
</comment>
<keyword evidence="7" id="KW-0411">Iron-sulfur</keyword>
<dbReference type="GeneID" id="89468764"/>
<evidence type="ECO:0000256" key="1">
    <source>
        <dbReference type="ARBA" id="ARBA00001942"/>
    </source>
</evidence>
<dbReference type="Proteomes" id="UP000027936">
    <property type="component" value="Unassembled WGS sequence"/>
</dbReference>
<reference evidence="10 11" key="1">
    <citation type="submission" date="2014-04" db="EMBL/GenBank/DDBJ databases">
        <title>Draft genome sequence of Bacillus azotoformans MEV2011, a (co-) denitrifying strain unable to grow in the presence of oxygen.</title>
        <authorList>
            <person name="Nielsen M."/>
            <person name="Schreiber L."/>
            <person name="Finster K."/>
            <person name="Schramm A."/>
        </authorList>
    </citation>
    <scope>NUCLEOTIDE SEQUENCE [LARGE SCALE GENOMIC DNA]</scope>
    <source>
        <strain evidence="10 11">MEV2011</strain>
    </source>
</reference>
<dbReference type="GO" id="GO:0009055">
    <property type="term" value="F:electron transfer activity"/>
    <property type="evidence" value="ECO:0007669"/>
    <property type="project" value="TreeGrafter"/>
</dbReference>
<dbReference type="EMBL" id="JJRY01000029">
    <property type="protein sequence ID" value="KEF36314.1"/>
    <property type="molecule type" value="Genomic_DNA"/>
</dbReference>